<evidence type="ECO:0000259" key="6">
    <source>
        <dbReference type="Pfam" id="PF08620"/>
    </source>
</evidence>
<reference evidence="10" key="1">
    <citation type="submission" date="2025-08" db="UniProtKB">
        <authorList>
            <consortium name="RefSeq"/>
        </authorList>
    </citation>
    <scope>IDENTIFICATION</scope>
    <source>
        <tissue evidence="10">Muscle</tissue>
    </source>
</reference>
<protein>
    <submittedName>
        <fullName evidence="10">RNA polymerase II-associated protein 1-like isoform X1</fullName>
    </submittedName>
</protein>
<feature type="region of interest" description="Disordered" evidence="5">
    <location>
        <begin position="288"/>
        <end position="311"/>
    </location>
</feature>
<dbReference type="InterPro" id="IPR039913">
    <property type="entry name" value="RPAP1/Rba50"/>
</dbReference>
<feature type="domain" description="RPAP1 N-terminal" evidence="7">
    <location>
        <begin position="200"/>
        <end position="244"/>
    </location>
</feature>
<feature type="compositionally biased region" description="Basic and acidic residues" evidence="5">
    <location>
        <begin position="295"/>
        <end position="311"/>
    </location>
</feature>
<accession>A0ABM1T444</accession>
<dbReference type="Pfam" id="PF08620">
    <property type="entry name" value="RPAP1_C"/>
    <property type="match status" value="1"/>
</dbReference>
<dbReference type="Pfam" id="PF25766">
    <property type="entry name" value="TPR_RPAP1"/>
    <property type="match status" value="1"/>
</dbReference>
<dbReference type="InterPro" id="IPR013930">
    <property type="entry name" value="RPAP1_N"/>
</dbReference>
<dbReference type="InterPro" id="IPR016024">
    <property type="entry name" value="ARM-type_fold"/>
</dbReference>
<gene>
    <name evidence="10" type="primary">LOC106466873</name>
</gene>
<dbReference type="InterPro" id="IPR013929">
    <property type="entry name" value="RPAP1_C"/>
</dbReference>
<evidence type="ECO:0000259" key="7">
    <source>
        <dbReference type="Pfam" id="PF08621"/>
    </source>
</evidence>
<evidence type="ECO:0000256" key="4">
    <source>
        <dbReference type="ARBA" id="ARBA00023242"/>
    </source>
</evidence>
<comment type="subcellular location">
    <subcellularLocation>
        <location evidence="1">Nucleus</location>
    </subcellularLocation>
</comment>
<dbReference type="RefSeq" id="XP_022250650.1">
    <property type="nucleotide sequence ID" value="XM_022394942.1"/>
</dbReference>
<evidence type="ECO:0000256" key="2">
    <source>
        <dbReference type="ARBA" id="ARBA00009953"/>
    </source>
</evidence>
<evidence type="ECO:0000313" key="10">
    <source>
        <dbReference type="RefSeq" id="XP_022250650.1"/>
    </source>
</evidence>
<comment type="similarity">
    <text evidence="2">Belongs to the RPAP1 family.</text>
</comment>
<keyword evidence="9" id="KW-1185">Reference proteome</keyword>
<feature type="domain" description="RPAP1/MINIYO-like TPR repeats" evidence="8">
    <location>
        <begin position="1096"/>
        <end position="1316"/>
    </location>
</feature>
<dbReference type="Pfam" id="PF08621">
    <property type="entry name" value="RPAP1_N"/>
    <property type="match status" value="1"/>
</dbReference>
<proteinExistence type="inferred from homology"/>
<organism evidence="9 10">
    <name type="scientific">Limulus polyphemus</name>
    <name type="common">Atlantic horseshoe crab</name>
    <dbReference type="NCBI Taxonomy" id="6850"/>
    <lineage>
        <taxon>Eukaryota</taxon>
        <taxon>Metazoa</taxon>
        <taxon>Ecdysozoa</taxon>
        <taxon>Arthropoda</taxon>
        <taxon>Chelicerata</taxon>
        <taxon>Merostomata</taxon>
        <taxon>Xiphosura</taxon>
        <taxon>Limulidae</taxon>
        <taxon>Limulus</taxon>
    </lineage>
</organism>
<feature type="region of interest" description="Disordered" evidence="5">
    <location>
        <begin position="49"/>
        <end position="87"/>
    </location>
</feature>
<dbReference type="InterPro" id="IPR057989">
    <property type="entry name" value="TPR_RPAP1/MINIYO-like"/>
</dbReference>
<dbReference type="SUPFAM" id="SSF48371">
    <property type="entry name" value="ARM repeat"/>
    <property type="match status" value="1"/>
</dbReference>
<evidence type="ECO:0000313" key="9">
    <source>
        <dbReference type="Proteomes" id="UP000694941"/>
    </source>
</evidence>
<feature type="domain" description="RPAP1 C-terminal" evidence="6">
    <location>
        <begin position="364"/>
        <end position="428"/>
    </location>
</feature>
<sequence>MKANMDLKRPSRGDSEEELECMQEEFLAGRLQPSAKVVSVGEKRKAVEEVKDSASKGLSQNQTEGGSKKIKSKFKVRKNEEKTSSEKNESIILDNHDIGFPSVIEDIVERDVTGNLVTAPGPVNEPFPKVILRDKGLEGKARDVKKSIFALQMERENFHSSAVSRETTFRLPRTSHAEASSSFIVDGSGLDSSCSGGVVQKIHEENLAKLAEMTNEEILAAQKQLLGQLDPSIVRFLKSKRKQDKETCQVDTKNQQEIMTMGDEQRSSQFSANRDHILASEVEETRSSSSTSCIDMKDKSSEKEIVDSSTTGHKDIELNESGLPINPREAQQWLHMDKVEKEKLAWMTLLPKPNLVDSKTEYSARFDFEGNLLRHDIDLPTQLGLHHHGKEPEVAGYTIEELFRMSRSSLQSQRVIGIRTLAQILSKYWQGLLDGCFKEKFLSQLLEAGIVPLMRWAVDDNTETIIAAAVHAIQSLIVAGPDEVCLDQAFSWFRGYETPSIRPSPQLASEKLENDSDMSELTDSQIISMDVIKGFLRIDLLPRLRYILEVCHPAAAVVGHIFDILIRIARHSLESATQVMNCPRLIQTIINEFLPVHWGTMDSVKGKSRDVYGYPLWPGLKLLRVIASNGRHLATRLVKDFHIMELVACYITIDPSDDKLPLQEILKLSLESLRIWRVFLAYGLASEVYLDLFPVMIRHVQFCQTLSLVEEVEKHRFDYQYAACLVQVLEGVVHIAGNHTEIKSSRRNEKLDQPNFPSVNWTHVTGLFPLIETSLCRWLWEFAHRDITHQGLTVLSSCMNFVGSYLWMSSKQLAENAVDNLEIIERLLHNHILPFLHSKNFCEFLQTLCTFSTLLYPGQNGMQRNSETLVSLGSVMWSGDLSPVLKVNSPFPMLMSVSNLLSLLARIHSHPKQEVYEALLCNSSIVQYLQDLLKKPTWTVHWFSKLELNLLYHLVTLAIEQACGDLKLYHKVALVLVTRISQGDEYMVLELLKRVIFHPNVFLENYDLSSGISQIELGERTIVKSAVGDIIQVSDWKLLQETFEQLPSVSGAYVATLANILSIEKSRWQMEQKSHLLDSLTVECSATPVLPVYWAMMPVIHLYKQNKNGAEATSSYPETVGTISRCLQWCHLLELLTSDIMNSMSVTTRFCHIAAVFLAGNDLFLEPNIQLYLHALIKLLLKNNLPCSLEKKSLYWPDITSFDDFYLELLEHFESVSYGDSLFGSFIMVPLQQCYDSTLRKLLFSEHTPALRILGVPFAQLLVPLDNYLFPLEKDVEMIALYQKSLLSGTLTNTGSPVLYLMAIHHVSHFLFDENETLLKVQSKFINQLLKQKEKETVQNILLYKAPSIQKSDLGFEKWNTLPQERQEHLNKVTRR</sequence>
<dbReference type="GeneID" id="106466873"/>
<dbReference type="PANTHER" id="PTHR21483">
    <property type="entry name" value="RNA POLYMERASE II-ASSOCIATED PROTEIN 1"/>
    <property type="match status" value="1"/>
</dbReference>
<dbReference type="PANTHER" id="PTHR21483:SF18">
    <property type="entry name" value="RNA POLYMERASE II-ASSOCIATED PROTEIN 1"/>
    <property type="match status" value="1"/>
</dbReference>
<keyword evidence="4" id="KW-0539">Nucleus</keyword>
<evidence type="ECO:0000259" key="8">
    <source>
        <dbReference type="Pfam" id="PF25766"/>
    </source>
</evidence>
<keyword evidence="3" id="KW-0804">Transcription</keyword>
<evidence type="ECO:0000256" key="1">
    <source>
        <dbReference type="ARBA" id="ARBA00004123"/>
    </source>
</evidence>
<feature type="compositionally biased region" description="Polar residues" evidence="5">
    <location>
        <begin position="56"/>
        <end position="65"/>
    </location>
</feature>
<dbReference type="Proteomes" id="UP000694941">
    <property type="component" value="Unplaced"/>
</dbReference>
<feature type="compositionally biased region" description="Basic and acidic residues" evidence="5">
    <location>
        <begin position="77"/>
        <end position="87"/>
    </location>
</feature>
<evidence type="ECO:0000256" key="5">
    <source>
        <dbReference type="SAM" id="MobiDB-lite"/>
    </source>
</evidence>
<evidence type="ECO:0000256" key="3">
    <source>
        <dbReference type="ARBA" id="ARBA00023163"/>
    </source>
</evidence>
<name>A0ABM1T444_LIMPO</name>